<dbReference type="Pfam" id="PF13625">
    <property type="entry name" value="Helicase_C_3"/>
    <property type="match status" value="1"/>
</dbReference>
<keyword evidence="8" id="KW-1185">Reference proteome</keyword>
<dbReference type="InterPro" id="IPR001161">
    <property type="entry name" value="XPB/Ssl2"/>
</dbReference>
<dbReference type="GO" id="GO:0097550">
    <property type="term" value="C:transcription preinitiation complex"/>
    <property type="evidence" value="ECO:0007669"/>
    <property type="project" value="TreeGrafter"/>
</dbReference>
<dbReference type="GO" id="GO:0000112">
    <property type="term" value="C:nucleotide-excision repair factor 3 complex"/>
    <property type="evidence" value="ECO:0007669"/>
    <property type="project" value="TreeGrafter"/>
</dbReference>
<keyword evidence="3" id="KW-0347">Helicase</keyword>
<dbReference type="GO" id="GO:0006289">
    <property type="term" value="P:nucleotide-excision repair"/>
    <property type="evidence" value="ECO:0007669"/>
    <property type="project" value="InterPro"/>
</dbReference>
<feature type="chain" id="PRO_5040321287" evidence="5">
    <location>
        <begin position="26"/>
        <end position="351"/>
    </location>
</feature>
<evidence type="ECO:0000256" key="4">
    <source>
        <dbReference type="ARBA" id="ARBA00022840"/>
    </source>
</evidence>
<evidence type="ECO:0000313" key="7">
    <source>
        <dbReference type="EMBL" id="CAG8529830.1"/>
    </source>
</evidence>
<comment type="caution">
    <text evidence="7">The sequence shown here is derived from an EMBL/GenBank/DDBJ whole genome shotgun (WGS) entry which is preliminary data.</text>
</comment>
<dbReference type="EMBL" id="CAJVPI010000397">
    <property type="protein sequence ID" value="CAG8529830.1"/>
    <property type="molecule type" value="Genomic_DNA"/>
</dbReference>
<dbReference type="GO" id="GO:0005675">
    <property type="term" value="C:transcription factor TFIIH holo complex"/>
    <property type="evidence" value="ECO:0007669"/>
    <property type="project" value="TreeGrafter"/>
</dbReference>
<organism evidence="7 8">
    <name type="scientific">Paraglomus brasilianum</name>
    <dbReference type="NCBI Taxonomy" id="144538"/>
    <lineage>
        <taxon>Eukaryota</taxon>
        <taxon>Fungi</taxon>
        <taxon>Fungi incertae sedis</taxon>
        <taxon>Mucoromycota</taxon>
        <taxon>Glomeromycotina</taxon>
        <taxon>Glomeromycetes</taxon>
        <taxon>Paraglomerales</taxon>
        <taxon>Paraglomeraceae</taxon>
        <taxon>Paraglomus</taxon>
    </lineage>
</organism>
<evidence type="ECO:0000256" key="3">
    <source>
        <dbReference type="ARBA" id="ARBA00022806"/>
    </source>
</evidence>
<reference evidence="7" key="1">
    <citation type="submission" date="2021-06" db="EMBL/GenBank/DDBJ databases">
        <authorList>
            <person name="Kallberg Y."/>
            <person name="Tangrot J."/>
            <person name="Rosling A."/>
        </authorList>
    </citation>
    <scope>NUCLEOTIDE SEQUENCE</scope>
    <source>
        <strain evidence="7">BR232B</strain>
    </source>
</reference>
<dbReference type="PANTHER" id="PTHR11274:SF0">
    <property type="entry name" value="GENERAL TRANSCRIPTION AND DNA REPAIR FACTOR IIH HELICASE SUBUNIT XPB"/>
    <property type="match status" value="1"/>
</dbReference>
<dbReference type="PRINTS" id="PR00851">
    <property type="entry name" value="XRODRMPGMNTB"/>
</dbReference>
<dbReference type="InterPro" id="IPR032830">
    <property type="entry name" value="XPB/Ssl2_N"/>
</dbReference>
<dbReference type="Proteomes" id="UP000789739">
    <property type="component" value="Unassembled WGS sequence"/>
</dbReference>
<dbReference type="InterPro" id="IPR050615">
    <property type="entry name" value="ATP-dep_DNA_Helicase"/>
</dbReference>
<dbReference type="GO" id="GO:0006367">
    <property type="term" value="P:transcription initiation at RNA polymerase II promoter"/>
    <property type="evidence" value="ECO:0007669"/>
    <property type="project" value="InterPro"/>
</dbReference>
<gene>
    <name evidence="7" type="ORF">PBRASI_LOCUS4053</name>
</gene>
<feature type="domain" description="Helicase XPB/Ssl2 N-terminal" evidence="6">
    <location>
        <begin position="82"/>
        <end position="204"/>
    </location>
</feature>
<dbReference type="PANTHER" id="PTHR11274">
    <property type="entry name" value="RAD25/XP-B DNA REPAIR HELICASE"/>
    <property type="match status" value="1"/>
</dbReference>
<evidence type="ECO:0000259" key="6">
    <source>
        <dbReference type="Pfam" id="PF13625"/>
    </source>
</evidence>
<keyword evidence="1" id="KW-0547">Nucleotide-binding</keyword>
<dbReference type="AlphaFoldDB" id="A0A9N9AH10"/>
<evidence type="ECO:0000256" key="5">
    <source>
        <dbReference type="SAM" id="SignalP"/>
    </source>
</evidence>
<keyword evidence="4" id="KW-0067">ATP-binding</keyword>
<proteinExistence type="predicted"/>
<dbReference type="NCBIfam" id="TIGR00603">
    <property type="entry name" value="rad25"/>
    <property type="match status" value="1"/>
</dbReference>
<keyword evidence="2" id="KW-0378">Hydrolase</keyword>
<keyword evidence="5" id="KW-0732">Signal</keyword>
<dbReference type="GO" id="GO:0043138">
    <property type="term" value="F:3'-5' DNA helicase activity"/>
    <property type="evidence" value="ECO:0007669"/>
    <property type="project" value="TreeGrafter"/>
</dbReference>
<dbReference type="GO" id="GO:0005524">
    <property type="term" value="F:ATP binding"/>
    <property type="evidence" value="ECO:0007669"/>
    <property type="project" value="UniProtKB-KW"/>
</dbReference>
<sequence length="351" mass="39743">MSPEMMIYNPLQILMTFAILSMSSSKDTIPSYMRTDSYLQTTLFTPSVSAAKAKDGISFIFGSEDFSHISLKPDHESRPLWISPVTGNITLEAFSPIAEQAQDFLIAISEPVSRPSHIHEYKLTPYSLYAAVSVGLETEDIIEVLNRLSKIQIPEQIVDLIRQCTFSYGKVKLVLKHNRYFVESSHPETLQKLLQDDTIAAARIINDDSQDKYFLMKNKAPTAKDLVIPGKRIEDSLKSSDSMDIDTVDKNALPSDVSAENNDDEGLFNTVVEIDKEDEEDEDVDEVHSFEIDAAQFEKVKKRCNELDYPMLEEYDFRNDTTLASLDIDLRPITVIRPYQEKCLSKMFGNG</sequence>
<dbReference type="GO" id="GO:0016787">
    <property type="term" value="F:hydrolase activity"/>
    <property type="evidence" value="ECO:0007669"/>
    <property type="project" value="UniProtKB-KW"/>
</dbReference>
<evidence type="ECO:0000256" key="2">
    <source>
        <dbReference type="ARBA" id="ARBA00022801"/>
    </source>
</evidence>
<evidence type="ECO:0000256" key="1">
    <source>
        <dbReference type="ARBA" id="ARBA00022741"/>
    </source>
</evidence>
<evidence type="ECO:0000313" key="8">
    <source>
        <dbReference type="Proteomes" id="UP000789739"/>
    </source>
</evidence>
<name>A0A9N9AH10_9GLOM</name>
<dbReference type="OrthoDB" id="10262986at2759"/>
<accession>A0A9N9AH10</accession>
<protein>
    <submittedName>
        <fullName evidence="7">4471_t:CDS:1</fullName>
    </submittedName>
</protein>
<feature type="signal peptide" evidence="5">
    <location>
        <begin position="1"/>
        <end position="25"/>
    </location>
</feature>